<dbReference type="Pfam" id="PF00373">
    <property type="entry name" value="FERM_M"/>
    <property type="match status" value="1"/>
</dbReference>
<dbReference type="PROSITE" id="PS50057">
    <property type="entry name" value="FERM_3"/>
    <property type="match status" value="1"/>
</dbReference>
<feature type="compositionally biased region" description="Basic and acidic residues" evidence="1">
    <location>
        <begin position="608"/>
        <end position="633"/>
    </location>
</feature>
<dbReference type="CDD" id="cd13183">
    <property type="entry name" value="FERM_C_FRMPD1_FRMPD3_FRMPD4"/>
    <property type="match status" value="1"/>
</dbReference>
<dbReference type="PROSITE" id="PS50106">
    <property type="entry name" value="PDZ"/>
    <property type="match status" value="1"/>
</dbReference>
<dbReference type="PANTHER" id="PTHR46221">
    <property type="entry name" value="FERM AND PDZ DOMAIN-CONTAINING PROTEIN FAMILY MEMBER"/>
    <property type="match status" value="1"/>
</dbReference>
<dbReference type="SUPFAM" id="SSF50156">
    <property type="entry name" value="PDZ domain-like"/>
    <property type="match status" value="1"/>
</dbReference>
<feature type="compositionally biased region" description="Acidic residues" evidence="1">
    <location>
        <begin position="782"/>
        <end position="792"/>
    </location>
</feature>
<feature type="region of interest" description="Disordered" evidence="1">
    <location>
        <begin position="578"/>
        <end position="666"/>
    </location>
</feature>
<feature type="compositionally biased region" description="Polar residues" evidence="1">
    <location>
        <begin position="1044"/>
        <end position="1062"/>
    </location>
</feature>
<sequence length="1801" mass="199421">MDREIVHHLHKICKICNIESIIFISLLMCHYLLCLEERDRSRSPSRRTSRVEQVVGRWLRRSRESISRERVLEDGQVADNGSQEQRSCPIRVTFKIPLDPTLNSHGFTVSTHTPPQVLDVTEGGPADGKLVPGDQLFKINNVAVDDLSTEQAADIIRECQNTIVLTVLRNTVGPKSSFITPEKRAKLKSNPVKVRFAEEVVFNGHSQGNSLLFLPNVLKVYLENGQTKAFKFESKTTVKDIVMTLKEKLSITRIEHFSLVLEQQYSISKLYLMHEEEVIQKVVEKKETHDYRCLFRVCFLPRDFKNMLKEDPVAFEYLYLQSVSDVLQERFAVEMKCNTALRLAALHVQEKLASSGQSLKTPLKAIMKEWGIESFVSHTLLRNMREKDLKKAISYHMKKILSQEPKQKVISVDQARLNYLNEMSELKSYGGKALSATMMLQDRESTVSLLVGAQYGVSQVINHKLSIMTTLTEFSCITRVELLPESDRVSLVKIYLQDIKPITMLMESVAAKDLSCLVAGYCKLLVDPQVCVFPWSTNTKSHRISAEEGYVSHCGSDSDGSDTDVDALLAHVASTAKSNNTAVKPRDKLPEETEKAQSYMEKDEEVEKEGSKEEEVVEKKEREEDKETIHESIHGYNGKTVEIDNERVGTEKENKEQEKKPQQPQCVIIVDDPSSEASDSYQTESHFMTSMSSDSIDALEDDDLMTYFSTRRPCHLPVKESYCCEDRFSPSLSPQQLHSKDSPSQSDLCSSDSHCEPDIDQFFCFPALSNIAECLPSPPAASEEEDCEELGTENEKHEKRSPAKCPGSSLPPSGDYVFTFEQGDTRHYYNICSNVTPDSARSLPRPLSPPGPVETQPDQEREKVNQTETVPIFQPPPGFGDSSSDDEFFDAQERFTSPEEPCSTGMTRENSAESSTILQTLSLRGTDICASEQEAVDLERKEKEEGKMVTQVESSYFNKRSKKRRSFMETNYTSLVSFPEQDNLGNSYGNSIPSYGSISFNQGAARMACFDGGCSDQGPCPTVLSLTHSEGEPAQMESKPINPSKVNGSGPHNPTNTNSNKVYQRKQQLIEMEPDSMEFKSVTELMSTVSPTIVAVRSHMDLQDEGNPSNHRDDQEEGAVGGLVERLFGGHLFFDMSRGQCDSSVLFDQRDDQVTKQMEDFFQGSSVTQKSSSLPRLGQISPSSLPYFHVPSISYTTSPDIDRDDNTVHLQFGMGKHSVEPLERTRSQSMSASFGNGAPHCSSRHLFSQRVIGPESDETDDTCGPSLRDPSLQSSSVPSYEPTQRFLLTPCSSGILGRLSASTLQGKIQNLPLYLSRSQEMLNASSNGSGSVEPVRRLSETQLQTNEVEVAEEATEDVTLNEGSPEVTEVKVVTIVSEEVTEVIEELRKVSHTSAKVCGQQKTKTDPKEFSVKAISPLCSKAGNSLQVSPSSVVVTTQNLNGPWGVVTSSGLQGCSHPPSSTTPHNFTSSCGVFANCKSEPTITQPQSLPRPNLHEKPDLSCSSVLAMGCDTVMEGAQTPLEACHTVYTNCFSGVLDSASFDDELTVYEFSRRTSQGETGDAVLTSVPPSSLSASPASFSPSSPLPSFPHLVLPASLSTELSPLLSPLDAPDCFLSDLHENTITLLLTHRYPLPPTGFLSLQRDVDTLLSVLAGAMKNQDGIHEHPRDNCVAHFSENKRRLHAEARGLLAGCQHVVRVGQTPEETLQSLSESFRSLVQLTSVCLCFSSCQRCKERHAQALTGLASVAKTYQDFARAAELVGSATERKTCHDLSIKLLARQCTALTTSVFCLTQLFRTLTAL</sequence>
<feature type="compositionally biased region" description="Polar residues" evidence="1">
    <location>
        <begin position="1271"/>
        <end position="1281"/>
    </location>
</feature>
<proteinExistence type="predicted"/>
<evidence type="ECO:0000313" key="4">
    <source>
        <dbReference type="Ensembl" id="ENSCCRP00015116021.1"/>
    </source>
</evidence>
<dbReference type="Gene3D" id="2.30.29.30">
    <property type="entry name" value="Pleckstrin-homology domain (PH domain)/Phosphotyrosine-binding domain (PTB)"/>
    <property type="match status" value="1"/>
</dbReference>
<evidence type="ECO:0000256" key="1">
    <source>
        <dbReference type="SAM" id="MobiDB-lite"/>
    </source>
</evidence>
<protein>
    <recommendedName>
        <fullName evidence="6">FERM and PDZ domain-containing protein 1-like</fullName>
    </recommendedName>
</protein>
<feature type="domain" description="PDZ" evidence="3">
    <location>
        <begin position="95"/>
        <end position="171"/>
    </location>
</feature>
<feature type="region of interest" description="Disordered" evidence="1">
    <location>
        <begin position="1254"/>
        <end position="1281"/>
    </location>
</feature>
<dbReference type="Pfam" id="PF21989">
    <property type="entry name" value="RA_2"/>
    <property type="match status" value="1"/>
</dbReference>
<dbReference type="InterPro" id="IPR036034">
    <property type="entry name" value="PDZ_sf"/>
</dbReference>
<dbReference type="FunFam" id="2.30.29.30:FF:000066">
    <property type="entry name" value="FERM and PDZ domain-containing protein 4"/>
    <property type="match status" value="1"/>
</dbReference>
<organism evidence="4 5">
    <name type="scientific">Cyprinus carpio</name>
    <name type="common">Common carp</name>
    <dbReference type="NCBI Taxonomy" id="7962"/>
    <lineage>
        <taxon>Eukaryota</taxon>
        <taxon>Metazoa</taxon>
        <taxon>Chordata</taxon>
        <taxon>Craniata</taxon>
        <taxon>Vertebrata</taxon>
        <taxon>Euteleostomi</taxon>
        <taxon>Actinopterygii</taxon>
        <taxon>Neopterygii</taxon>
        <taxon>Teleostei</taxon>
        <taxon>Ostariophysi</taxon>
        <taxon>Cypriniformes</taxon>
        <taxon>Cyprinidae</taxon>
        <taxon>Cyprininae</taxon>
        <taxon>Cyprinus</taxon>
    </lineage>
</organism>
<dbReference type="InterPro" id="IPR019748">
    <property type="entry name" value="FERM_central"/>
</dbReference>
<dbReference type="SUPFAM" id="SSF50729">
    <property type="entry name" value="PH domain-like"/>
    <property type="match status" value="1"/>
</dbReference>
<dbReference type="SUPFAM" id="SSF47031">
    <property type="entry name" value="Second domain of FERM"/>
    <property type="match status" value="1"/>
</dbReference>
<accession>A0A8C2B6P8</accession>
<feature type="compositionally biased region" description="Basic and acidic residues" evidence="1">
    <location>
        <begin position="584"/>
        <end position="595"/>
    </location>
</feature>
<reference evidence="4" key="1">
    <citation type="submission" date="2025-08" db="UniProtKB">
        <authorList>
            <consortium name="Ensembl"/>
        </authorList>
    </citation>
    <scope>IDENTIFICATION</scope>
</reference>
<dbReference type="CDD" id="cd14473">
    <property type="entry name" value="FERM_B-lobe"/>
    <property type="match status" value="1"/>
</dbReference>
<dbReference type="InterPro" id="IPR035963">
    <property type="entry name" value="FERM_2"/>
</dbReference>
<dbReference type="SMART" id="SM00295">
    <property type="entry name" value="B41"/>
    <property type="match status" value="1"/>
</dbReference>
<evidence type="ECO:0000259" key="2">
    <source>
        <dbReference type="PROSITE" id="PS50057"/>
    </source>
</evidence>
<dbReference type="Ensembl" id="ENSCCRT00015119689.1">
    <property type="protein sequence ID" value="ENSCCRP00015116021.1"/>
    <property type="gene ID" value="ENSCCRG00015045830.1"/>
</dbReference>
<dbReference type="PANTHER" id="PTHR46221:SF2">
    <property type="entry name" value="FERM AND PDZ DOMAIN-CONTAINING PROTEIN 1"/>
    <property type="match status" value="1"/>
</dbReference>
<evidence type="ECO:0008006" key="6">
    <source>
        <dbReference type="Google" id="ProtNLM"/>
    </source>
</evidence>
<dbReference type="Gene3D" id="2.30.42.10">
    <property type="match status" value="1"/>
</dbReference>
<dbReference type="InterPro" id="IPR011993">
    <property type="entry name" value="PH-like_dom_sf"/>
</dbReference>
<feature type="region of interest" description="Disordered" evidence="1">
    <location>
        <begin position="1031"/>
        <end position="1062"/>
    </location>
</feature>
<feature type="compositionally biased region" description="Basic and acidic residues" evidence="1">
    <location>
        <begin position="641"/>
        <end position="661"/>
    </location>
</feature>
<feature type="domain" description="FERM" evidence="2">
    <location>
        <begin position="216"/>
        <end position="529"/>
    </location>
</feature>
<feature type="compositionally biased region" description="Low complexity" evidence="1">
    <location>
        <begin position="742"/>
        <end position="752"/>
    </location>
</feature>
<dbReference type="SUPFAM" id="SSF54236">
    <property type="entry name" value="Ubiquitin-like"/>
    <property type="match status" value="1"/>
</dbReference>
<dbReference type="InterPro" id="IPR000299">
    <property type="entry name" value="FERM_domain"/>
</dbReference>
<dbReference type="Pfam" id="PF00595">
    <property type="entry name" value="PDZ"/>
    <property type="match status" value="1"/>
</dbReference>
<dbReference type="InterPro" id="IPR014352">
    <property type="entry name" value="FERM/acyl-CoA-bd_prot_sf"/>
</dbReference>
<dbReference type="InterPro" id="IPR001478">
    <property type="entry name" value="PDZ"/>
</dbReference>
<feature type="region of interest" description="Disordered" evidence="1">
    <location>
        <begin position="776"/>
        <end position="812"/>
    </location>
</feature>
<evidence type="ECO:0000259" key="3">
    <source>
        <dbReference type="PROSITE" id="PS50106"/>
    </source>
</evidence>
<feature type="region of interest" description="Disordered" evidence="1">
    <location>
        <begin position="838"/>
        <end position="860"/>
    </location>
</feature>
<dbReference type="SMART" id="SM00228">
    <property type="entry name" value="PDZ"/>
    <property type="match status" value="1"/>
</dbReference>
<name>A0A8C2B6P8_CYPCA</name>
<feature type="region of interest" description="Disordered" evidence="1">
    <location>
        <begin position="733"/>
        <end position="752"/>
    </location>
</feature>
<dbReference type="Proteomes" id="UP000694700">
    <property type="component" value="Unplaced"/>
</dbReference>
<dbReference type="CDD" id="cd06769">
    <property type="entry name" value="PDZ_FRMPD1_3_4-like"/>
    <property type="match status" value="1"/>
</dbReference>
<dbReference type="InterPro" id="IPR019749">
    <property type="entry name" value="Band_41_domain"/>
</dbReference>
<dbReference type="InterPro" id="IPR041779">
    <property type="entry name" value="FRMPD1/3/4_FERM_C"/>
</dbReference>
<dbReference type="Gene3D" id="1.20.80.10">
    <property type="match status" value="1"/>
</dbReference>
<evidence type="ECO:0000313" key="5">
    <source>
        <dbReference type="Proteomes" id="UP000694700"/>
    </source>
</evidence>
<dbReference type="Gene3D" id="3.10.20.90">
    <property type="entry name" value="Phosphatidylinositol 3-kinase Catalytic Subunit, Chain A, domain 1"/>
    <property type="match status" value="1"/>
</dbReference>
<dbReference type="InterPro" id="IPR029071">
    <property type="entry name" value="Ubiquitin-like_domsf"/>
</dbReference>